<organism evidence="2 3">
    <name type="scientific">Romanomermis culicivorax</name>
    <name type="common">Nematode worm</name>
    <dbReference type="NCBI Taxonomy" id="13658"/>
    <lineage>
        <taxon>Eukaryota</taxon>
        <taxon>Metazoa</taxon>
        <taxon>Ecdysozoa</taxon>
        <taxon>Nematoda</taxon>
        <taxon>Enoplea</taxon>
        <taxon>Dorylaimia</taxon>
        <taxon>Mermithida</taxon>
        <taxon>Mermithoidea</taxon>
        <taxon>Mermithidae</taxon>
        <taxon>Romanomermis</taxon>
    </lineage>
</organism>
<name>A0A915IPW8_ROMCU</name>
<dbReference type="AlphaFoldDB" id="A0A915IPW8"/>
<evidence type="ECO:0000256" key="1">
    <source>
        <dbReference type="SAM" id="MobiDB-lite"/>
    </source>
</evidence>
<proteinExistence type="predicted"/>
<accession>A0A915IPW8</accession>
<feature type="region of interest" description="Disordered" evidence="1">
    <location>
        <begin position="88"/>
        <end position="148"/>
    </location>
</feature>
<dbReference type="WBParaSite" id="nRc.2.0.1.t15856-RA">
    <property type="protein sequence ID" value="nRc.2.0.1.t15856-RA"/>
    <property type="gene ID" value="nRc.2.0.1.g15856"/>
</dbReference>
<sequence length="148" mass="16695">MSDPNAMIQAQQQQQLPYLPPNYPGLPMVGVDCLNRPLFPGKILPNMVVPPPTHFQVPQFSIMQFQLVQASYYHQFLVLPGLQMPPRKIISPIRNVQGKERMDIPRPSTGTQPPQRPPSAGNPDYISPLKRETRIGQPGRDHSGQRQK</sequence>
<evidence type="ECO:0000313" key="2">
    <source>
        <dbReference type="Proteomes" id="UP000887565"/>
    </source>
</evidence>
<keyword evidence="2" id="KW-1185">Reference proteome</keyword>
<evidence type="ECO:0000313" key="3">
    <source>
        <dbReference type="WBParaSite" id="nRc.2.0.1.t15856-RA"/>
    </source>
</evidence>
<protein>
    <submittedName>
        <fullName evidence="3">Uncharacterized protein</fullName>
    </submittedName>
</protein>
<reference evidence="3" key="1">
    <citation type="submission" date="2022-11" db="UniProtKB">
        <authorList>
            <consortium name="WormBaseParasite"/>
        </authorList>
    </citation>
    <scope>IDENTIFICATION</scope>
</reference>
<feature type="compositionally biased region" description="Basic and acidic residues" evidence="1">
    <location>
        <begin position="129"/>
        <end position="148"/>
    </location>
</feature>
<dbReference type="Proteomes" id="UP000887565">
    <property type="component" value="Unplaced"/>
</dbReference>